<dbReference type="EMBL" id="JAGFNK010000003">
    <property type="protein sequence ID" value="KAI9513073.1"/>
    <property type="molecule type" value="Genomic_DNA"/>
</dbReference>
<dbReference type="Proteomes" id="UP001207468">
    <property type="component" value="Unassembled WGS sequence"/>
</dbReference>
<gene>
    <name evidence="1" type="ORF">F5148DRAFT_1158489</name>
</gene>
<accession>A0ACC0UN60</accession>
<reference evidence="1" key="1">
    <citation type="submission" date="2021-03" db="EMBL/GenBank/DDBJ databases">
        <title>Evolutionary priming and transition to the ectomycorrhizal habit in an iconic lineage of mushroom-forming fungi: is preadaptation a requirement?</title>
        <authorList>
            <consortium name="DOE Joint Genome Institute"/>
            <person name="Looney B.P."/>
            <person name="Miyauchi S."/>
            <person name="Morin E."/>
            <person name="Drula E."/>
            <person name="Courty P.E."/>
            <person name="Chicoki N."/>
            <person name="Fauchery L."/>
            <person name="Kohler A."/>
            <person name="Kuo A."/>
            <person name="LaButti K."/>
            <person name="Pangilinan J."/>
            <person name="Lipzen A."/>
            <person name="Riley R."/>
            <person name="Andreopoulos W."/>
            <person name="He G."/>
            <person name="Johnson J."/>
            <person name="Barry K.W."/>
            <person name="Grigoriev I.V."/>
            <person name="Nagy L."/>
            <person name="Hibbett D."/>
            <person name="Henrissat B."/>
            <person name="Matheny P.B."/>
            <person name="Labbe J."/>
            <person name="Martin A.F."/>
        </authorList>
    </citation>
    <scope>NUCLEOTIDE SEQUENCE</scope>
    <source>
        <strain evidence="1">BPL698</strain>
    </source>
</reference>
<keyword evidence="2" id="KW-1185">Reference proteome</keyword>
<protein>
    <submittedName>
        <fullName evidence="1">SNF2 family N-terminal domain-containing protein</fullName>
    </submittedName>
</protein>
<proteinExistence type="predicted"/>
<evidence type="ECO:0000313" key="1">
    <source>
        <dbReference type="EMBL" id="KAI9513073.1"/>
    </source>
</evidence>
<evidence type="ECO:0000313" key="2">
    <source>
        <dbReference type="Proteomes" id="UP001207468"/>
    </source>
</evidence>
<organism evidence="1 2">
    <name type="scientific">Russula earlei</name>
    <dbReference type="NCBI Taxonomy" id="71964"/>
    <lineage>
        <taxon>Eukaryota</taxon>
        <taxon>Fungi</taxon>
        <taxon>Dikarya</taxon>
        <taxon>Basidiomycota</taxon>
        <taxon>Agaricomycotina</taxon>
        <taxon>Agaricomycetes</taxon>
        <taxon>Russulales</taxon>
        <taxon>Russulaceae</taxon>
        <taxon>Russula</taxon>
    </lineage>
</organism>
<name>A0ACC0UN60_9AGAM</name>
<sequence length="1836" mass="205844">MSNSENLSPLVESTLTPAPSSADDISMAEKPARRAVAYIEPPLLAPAERVKYEAVSSRDLPQDFDFILPLSDRVIVGEYRDDTTLWYYVENADGVAHRFESTAFAEAFPYSVSEFKHRKKIGALATFDPFASNVHPDSRPKVFIRIPSKKIRRLNKLSKQRALSVESSSDEEWQRDIAEEDDVSDLTDDDDIRSVALSPPRRNTRRSTVKSGQGRPDLPFSPRMTRLHKRTLTEDESSETSASDRVRPIRRSNRVRNSVRTNHDYEDGESDSLSDEHASPVRNSVSKAKVNVPKRGKASRPAYGHIRSIVDLEYDEIENGPLSAHRHTCERCQRKPTHILLDQQRKPGKRNNVTRRPRDEFKDASDSEDKLSALGGWVRCMKCTLAAHWRCLASTQRDEILRAVQERDLIALNTMRGKNVTDARNTAVDGNKSKVPQMDIPPKRPGLESYQTTEFICSMCSKGGICMICKSVAIEPDSTGARKAEDHVPPFDSATVAVRDPASLDGTDAISEHQPPIGSQTKDTAIPSKEILFRCRLCKRIAHYAHLPPPDGVIKGAAEETVEAIAQHYQRNQEWSCTDCVSFVYSSEKILAWRPYPANAPQPELPPGESFNPKMLLPREYLVKWQGRSYRRVQWVPHGWLASVSAGLLRNFLLHGPKVELLEHAVREDQVSNAVSEGGIGGSSKESEGSLSRAVDHSEGVALLPSLDAERRIPPAWKTVDRVLDILMWFPREKRKSSTEASADTQREWNEAFEFGQVPSAQNTMTLDEWEAQKKDGLSVDDIDHVVWAFIKWDDLGYDEATWDSPPRKGEPGHLAFEVAFGRFLASRKVHIRLRSKREIASFEARRKDEFRQRHALKQGRQPDLGQQEQLKLMPFQIDGFNWLCDNWWNHQPCILADEMGLGKTVQIATSIGYIIKAFDAAPVLVVVPQSTITNWAREFASWTPGIRVVPFYGEAKSREVIKRYELQHPTKMQGTTGAKYHVLITTYDTITSKDFHTVIKNVHRWEVLIVDEGQRLKNDHSVLFKKLNELKVSHRVIMTGTPLNNNIRELFNLMNFLDPNEWGDLERLEKDHTELTEELVKELHIRLRPYFLRRLKGQVLQLPPKNEVIVPVSLTPLQKEVYKSVLGKNVEILKMLTSTSNDDQKSSKKPRISSMNNILMELRKCIQHPYLVSHDIEPKGLSSLESHSRLVAGSAKLRLLQALLPKLRARGHRFVVALDVVEDFLDGEGFKYLRLDGNTKQSERQKGMDEFNRPGSDVFMYLLSTRAGGVGINLWSADTVIIFDPDFNPHQAIARAHRYGQTKPCLVFKLMAKDTAEERIIQTGKKKLVLDHVIVQKMDDFEGGGDVQSILTYGARTLFDETVASRDISYSDQDLDKLIEKTETEEAPPEETGEDSGQVFSFAKVWTAENDTLEELEDQAYDAEATDSWAHALQLIAKEQGQMKVTERTGRGVRRKAAIAAENQQKLNFLGTPVKDNPRGKKRKKSRATTSEESDAYVNIDPSLSESSGNEAPGDEVTQIMSELGVPVMQGSGMLTSLPKKQLLPASTSDPWLTPRHTQHSGPTVLVFPVMERSEMPTRLSKRQPIPAPTSGFIGQSTSTHVQHSGGGLSAHSQEIDICAMCGNAHQGTCGMTEHSENLVQYRQILITNQTEEPFEERRDAIAMIDDTLKKRGQLHLIYDQPLRLVEKSKRWVSGSAKVVTSTTQTVPLTSSSRPKNTVDQRVLQRGVGYANSPASSSSARGGSTATATATLPKRRSDTPNRTAKKPKTDSHLGCPICGGPHHLIKDCPVTAEGPKSIHAAISRLESQSGQTATVVALREVLRRSEKRALGQIPG</sequence>
<comment type="caution">
    <text evidence="1">The sequence shown here is derived from an EMBL/GenBank/DDBJ whole genome shotgun (WGS) entry which is preliminary data.</text>
</comment>